<protein>
    <submittedName>
        <fullName evidence="1">Uncharacterized protein</fullName>
    </submittedName>
</protein>
<keyword evidence="2" id="KW-1185">Reference proteome</keyword>
<dbReference type="STRING" id="1346791.M529_16800"/>
<organism evidence="1 2">
    <name type="scientific">Sphingobium ummariense RL-3</name>
    <dbReference type="NCBI Taxonomy" id="1346791"/>
    <lineage>
        <taxon>Bacteria</taxon>
        <taxon>Pseudomonadati</taxon>
        <taxon>Pseudomonadota</taxon>
        <taxon>Alphaproteobacteria</taxon>
        <taxon>Sphingomonadales</taxon>
        <taxon>Sphingomonadaceae</taxon>
        <taxon>Sphingobium</taxon>
    </lineage>
</organism>
<proteinExistence type="predicted"/>
<dbReference type="EMBL" id="AUWY01000112">
    <property type="protein sequence ID" value="EQB30973.1"/>
    <property type="molecule type" value="Genomic_DNA"/>
</dbReference>
<name>T0KBS5_9SPHN</name>
<evidence type="ECO:0000313" key="1">
    <source>
        <dbReference type="EMBL" id="EQB30973.1"/>
    </source>
</evidence>
<accession>T0KBS5</accession>
<dbReference type="AlphaFoldDB" id="T0KBS5"/>
<gene>
    <name evidence="1" type="ORF">M529_16800</name>
</gene>
<comment type="caution">
    <text evidence="1">The sequence shown here is derived from an EMBL/GenBank/DDBJ whole genome shotgun (WGS) entry which is preliminary data.</text>
</comment>
<dbReference type="Proteomes" id="UP000015523">
    <property type="component" value="Unassembled WGS sequence"/>
</dbReference>
<evidence type="ECO:0000313" key="2">
    <source>
        <dbReference type="Proteomes" id="UP000015523"/>
    </source>
</evidence>
<reference evidence="1 2" key="1">
    <citation type="journal article" date="2013" name="Genome Announc.">
        <title>Draft Genome Sequence of Sphingobium ummariense Strain RL-3, a Hexachlorocyclohexane-Degrading Bacterium.</title>
        <authorList>
            <person name="Kohli P."/>
            <person name="Dua A."/>
            <person name="Sangwan N."/>
            <person name="Oldach P."/>
            <person name="Khurana J.P."/>
            <person name="Lal R."/>
        </authorList>
    </citation>
    <scope>NUCLEOTIDE SEQUENCE [LARGE SCALE GENOMIC DNA]</scope>
    <source>
        <strain evidence="1 2">RL-3</strain>
    </source>
</reference>
<sequence>MLGASFILPWQGRWQAEGLTEGYFAIVSGTPLHHYLVLLPLRGRNFGNSAPGMAHA</sequence>